<dbReference type="SUPFAM" id="SSF53067">
    <property type="entry name" value="Actin-like ATPase domain"/>
    <property type="match status" value="2"/>
</dbReference>
<dbReference type="InterPro" id="IPR018181">
    <property type="entry name" value="Heat_shock_70_CS"/>
</dbReference>
<dbReference type="PROSITE" id="PS00297">
    <property type="entry name" value="HSP70_1"/>
    <property type="match status" value="1"/>
</dbReference>
<dbReference type="RefSeq" id="WP_181550382.1">
    <property type="nucleotide sequence ID" value="NZ_JACDUS010000002.1"/>
</dbReference>
<dbReference type="Gene3D" id="3.90.640.10">
    <property type="entry name" value="Actin, Chain A, domain 4"/>
    <property type="match status" value="1"/>
</dbReference>
<protein>
    <submittedName>
        <fullName evidence="4">Molecular chaperone DnaK (HSP70)</fullName>
    </submittedName>
</protein>
<dbReference type="Pfam" id="PF12531">
    <property type="entry name" value="DUF3731"/>
    <property type="match status" value="1"/>
</dbReference>
<dbReference type="PANTHER" id="PTHR42749">
    <property type="entry name" value="CELL SHAPE-DETERMINING PROTEIN MREB"/>
    <property type="match status" value="1"/>
</dbReference>
<dbReference type="GO" id="GO:0140662">
    <property type="term" value="F:ATP-dependent protein folding chaperone"/>
    <property type="evidence" value="ECO:0007669"/>
    <property type="project" value="InterPro"/>
</dbReference>
<dbReference type="Proteomes" id="UP000525298">
    <property type="component" value="Unassembled WGS sequence"/>
</dbReference>
<keyword evidence="3" id="KW-0067">ATP-binding</keyword>
<comment type="caution">
    <text evidence="4">The sequence shown here is derived from an EMBL/GenBank/DDBJ whole genome shotgun (WGS) entry which is preliminary data.</text>
</comment>
<sequence length="923" mass="102784">MDIEQARYIIGIDLGTTNSALSFVDLEAATSENKGIRLFSIPQLTAAGEVDRMPVLPSFCYITGKYDIDAEAVRLPWSRESEISAFVGTFARDHGARVPGRLVSSAKSWLCHGQADRRARILPWGAGGDVARISPVEATARYLEHLKCAWNHSVSDEALYLENQFLIITVPASFDEVARDLTLEAAKTAGLVDVILLEEPLAAFYSWLILHENNWREHIRPGELVLVCDVGGGTTDLTLITLQETGGTPRFERIAVGEHLILGGDNIDLALARHAEQQFGSGADLTGDRWKTLCHLCRQAKENILNQGTDRETITMVGQGSSLIGGTRTAEITRESLAQIVLEGFFPLVEKTAQKTETRRKAISEFGLPYASDPAITRHIGLFLEQHKEDVARFTDKSDPFPDLILYNGGSLKAEVIRDRIGSAICRWFGRKEQQHPRVLENRDLDVAVALGASYYGLVKSGRGVRVGSGSPRSYYLGIARADRQQDGTAQAICVVERGLDEGSRVTLADQEFEVLANQPVSFELLSSSFRSGDRAGDIVDVDESLTRLPPIQTVIQFGQKGVQTAIPVQIEAEYTEAGILELWCGSVSTGHKWQLRFQLRQMPAQEMVAETEVFDSAQVQTVIRTIDEAFSAQDGRALFGLVKSIAERIGRSRDNWPLSLIRQMADALLERMDARKKTPEHEVRWLNLLGFCLRPGFGDGLDDQRIARLWKIYKQGVIFKKNQQAAAEWWILWRRVAGGLNSGRQRQFAQDLRPVLMPRKGGKTKLPPQQRLEMWMAVAGMERLGAREKAEWGHALAEEILPKKAKPQQFWALSRFGARQLLYGPVDRVVSPDKAAPWVAFLLENQWKHPGAVGNALVQMTRKTGDRSRDMDESLLDRVIQWLCDHGMEKQSRVLKIAAPLEESEQTAMFGESLPAGLILKP</sequence>
<evidence type="ECO:0000313" key="4">
    <source>
        <dbReference type="EMBL" id="MBA2880722.1"/>
    </source>
</evidence>
<evidence type="ECO:0000256" key="2">
    <source>
        <dbReference type="ARBA" id="ARBA00022741"/>
    </source>
</evidence>
<gene>
    <name evidence="4" type="ORF">HNR65_001040</name>
</gene>
<dbReference type="InterPro" id="IPR013126">
    <property type="entry name" value="Hsp_70_fam"/>
</dbReference>
<dbReference type="InterPro" id="IPR043129">
    <property type="entry name" value="ATPase_NBD"/>
</dbReference>
<dbReference type="InterPro" id="IPR021030">
    <property type="entry name" value="DUF3731"/>
</dbReference>
<accession>A0A7W0C7T9</accession>
<proteinExistence type="inferred from homology"/>
<organism evidence="4 5">
    <name type="scientific">Desulfosalsimonas propionicica</name>
    <dbReference type="NCBI Taxonomy" id="332175"/>
    <lineage>
        <taxon>Bacteria</taxon>
        <taxon>Pseudomonadati</taxon>
        <taxon>Thermodesulfobacteriota</taxon>
        <taxon>Desulfobacteria</taxon>
        <taxon>Desulfobacterales</taxon>
        <taxon>Desulfosalsimonadaceae</taxon>
        <taxon>Desulfosalsimonas</taxon>
    </lineage>
</organism>
<comment type="similarity">
    <text evidence="1">Belongs to the heat shock protein 70 family.</text>
</comment>
<reference evidence="4 5" key="1">
    <citation type="submission" date="2020-07" db="EMBL/GenBank/DDBJ databases">
        <title>Genomic Encyclopedia of Type Strains, Phase IV (KMG-IV): sequencing the most valuable type-strain genomes for metagenomic binning, comparative biology and taxonomic classification.</title>
        <authorList>
            <person name="Goeker M."/>
        </authorList>
    </citation>
    <scope>NUCLEOTIDE SEQUENCE [LARGE SCALE GENOMIC DNA]</scope>
    <source>
        <strain evidence="4 5">DSM 17721</strain>
    </source>
</reference>
<evidence type="ECO:0000256" key="1">
    <source>
        <dbReference type="ARBA" id="ARBA00007381"/>
    </source>
</evidence>
<dbReference type="PRINTS" id="PR00301">
    <property type="entry name" value="HEATSHOCK70"/>
</dbReference>
<dbReference type="AlphaFoldDB" id="A0A7W0C7T9"/>
<keyword evidence="5" id="KW-1185">Reference proteome</keyword>
<evidence type="ECO:0000256" key="3">
    <source>
        <dbReference type="ARBA" id="ARBA00022840"/>
    </source>
</evidence>
<keyword evidence="2" id="KW-0547">Nucleotide-binding</keyword>
<dbReference type="PANTHER" id="PTHR42749:SF1">
    <property type="entry name" value="CELL SHAPE-DETERMINING PROTEIN MREB"/>
    <property type="match status" value="1"/>
</dbReference>
<name>A0A7W0C7T9_9BACT</name>
<dbReference type="Pfam" id="PF00012">
    <property type="entry name" value="HSP70"/>
    <property type="match status" value="1"/>
</dbReference>
<dbReference type="Gene3D" id="3.30.420.40">
    <property type="match status" value="2"/>
</dbReference>
<dbReference type="CDD" id="cd10170">
    <property type="entry name" value="ASKHA_NBD_HSP70"/>
    <property type="match status" value="1"/>
</dbReference>
<dbReference type="EMBL" id="JACDUS010000002">
    <property type="protein sequence ID" value="MBA2880722.1"/>
    <property type="molecule type" value="Genomic_DNA"/>
</dbReference>
<dbReference type="GO" id="GO:0005524">
    <property type="term" value="F:ATP binding"/>
    <property type="evidence" value="ECO:0007669"/>
    <property type="project" value="UniProtKB-KW"/>
</dbReference>
<evidence type="ECO:0000313" key="5">
    <source>
        <dbReference type="Proteomes" id="UP000525298"/>
    </source>
</evidence>